<protein>
    <submittedName>
        <fullName evidence="1">Uncharacterized protein</fullName>
    </submittedName>
</protein>
<accession>A0A6A7N948</accession>
<dbReference type="RefSeq" id="WP_152840644.1">
    <property type="nucleotide sequence ID" value="NZ_WHUG01000013.1"/>
</dbReference>
<gene>
    <name evidence="1" type="ORF">GEV02_24955</name>
</gene>
<comment type="caution">
    <text evidence="1">The sequence shown here is derived from an EMBL/GenBank/DDBJ whole genome shotgun (WGS) entry which is preliminary data.</text>
</comment>
<keyword evidence="2" id="KW-1185">Reference proteome</keyword>
<evidence type="ECO:0000313" key="2">
    <source>
        <dbReference type="Proteomes" id="UP000440498"/>
    </source>
</evidence>
<name>A0A6A7N948_9BURK</name>
<proteinExistence type="predicted"/>
<organism evidence="1 2">
    <name type="scientific">Rugamonas aquatica</name>
    <dbReference type="NCBI Taxonomy" id="2743357"/>
    <lineage>
        <taxon>Bacteria</taxon>
        <taxon>Pseudomonadati</taxon>
        <taxon>Pseudomonadota</taxon>
        <taxon>Betaproteobacteria</taxon>
        <taxon>Burkholderiales</taxon>
        <taxon>Oxalobacteraceae</taxon>
        <taxon>Telluria group</taxon>
        <taxon>Rugamonas</taxon>
    </lineage>
</organism>
<reference evidence="1 2" key="1">
    <citation type="submission" date="2019-10" db="EMBL/GenBank/DDBJ databases">
        <title>Two novel species isolated from a subtropical stream in China.</title>
        <authorList>
            <person name="Lu H."/>
        </authorList>
    </citation>
    <scope>NUCLEOTIDE SEQUENCE [LARGE SCALE GENOMIC DNA]</scope>
    <source>
        <strain evidence="1 2">FT29W</strain>
    </source>
</reference>
<evidence type="ECO:0000313" key="1">
    <source>
        <dbReference type="EMBL" id="MQA41398.1"/>
    </source>
</evidence>
<dbReference type="AlphaFoldDB" id="A0A6A7N948"/>
<sequence>MTVIVAGKLIQKSSGLSELARQTLAYIDGGPQWLAWAMPNPMVCYDVADETTLLAEVQQGLHSSPMALLPELGLWVSPVKLMTLGSANLRTLGQVETGDTSTTVVQQTQRILTDNHLLTAQNLSGAGSFLQDLGVESAPVFQALDFKDRIALCALAALPLGQDGGKPEQLRFEAAAFSLEQARSVPQFCDYYHIYLAHSKKMDALNSDAATRAQLASQAVQTLLPLAFGAMDCPQLPDRLPSPAEVETCLRNWLAKGYRIGFSSLSQAVLQMVTQTTFKTETGADARRLFDLYLSTAQSFMSGNRIKESRLEQDGASLTFTLQDATQQAQLYVNADRLLSLRKFGSWTPPDALAALPNSPSSTSKPE</sequence>
<dbReference type="EMBL" id="WHUG01000013">
    <property type="protein sequence ID" value="MQA41398.1"/>
    <property type="molecule type" value="Genomic_DNA"/>
</dbReference>
<dbReference type="Proteomes" id="UP000440498">
    <property type="component" value="Unassembled WGS sequence"/>
</dbReference>